<evidence type="ECO:0000313" key="2">
    <source>
        <dbReference type="Proteomes" id="UP000541558"/>
    </source>
</evidence>
<organism evidence="1 2">
    <name type="scientific">Ephemerocybe angulata</name>
    <dbReference type="NCBI Taxonomy" id="980116"/>
    <lineage>
        <taxon>Eukaryota</taxon>
        <taxon>Fungi</taxon>
        <taxon>Dikarya</taxon>
        <taxon>Basidiomycota</taxon>
        <taxon>Agaricomycotina</taxon>
        <taxon>Agaricomycetes</taxon>
        <taxon>Agaricomycetidae</taxon>
        <taxon>Agaricales</taxon>
        <taxon>Agaricineae</taxon>
        <taxon>Psathyrellaceae</taxon>
        <taxon>Ephemerocybe</taxon>
    </lineage>
</organism>
<name>A0A8H5EVQ1_9AGAR</name>
<dbReference type="EMBL" id="JAACJK010000222">
    <property type="protein sequence ID" value="KAF5314036.1"/>
    <property type="molecule type" value="Genomic_DNA"/>
</dbReference>
<comment type="caution">
    <text evidence="1">The sequence shown here is derived from an EMBL/GenBank/DDBJ whole genome shotgun (WGS) entry which is preliminary data.</text>
</comment>
<keyword evidence="2" id="KW-1185">Reference proteome</keyword>
<proteinExistence type="predicted"/>
<gene>
    <name evidence="1" type="ORF">D9611_006999</name>
</gene>
<dbReference type="AlphaFoldDB" id="A0A8H5EVQ1"/>
<sequence length="45" mass="5461">MLQSYVDIKEELTLDSPEKREFWRQAEDKIETWKRRLDSAEESSS</sequence>
<dbReference type="Proteomes" id="UP000541558">
    <property type="component" value="Unassembled WGS sequence"/>
</dbReference>
<reference evidence="1 2" key="1">
    <citation type="journal article" date="2020" name="ISME J.">
        <title>Uncovering the hidden diversity of litter-decomposition mechanisms in mushroom-forming fungi.</title>
        <authorList>
            <person name="Floudas D."/>
            <person name="Bentzer J."/>
            <person name="Ahren D."/>
            <person name="Johansson T."/>
            <person name="Persson P."/>
            <person name="Tunlid A."/>
        </authorList>
    </citation>
    <scope>NUCLEOTIDE SEQUENCE [LARGE SCALE GENOMIC DNA]</scope>
    <source>
        <strain evidence="1 2">CBS 175.51</strain>
    </source>
</reference>
<protein>
    <submittedName>
        <fullName evidence="1">Uncharacterized protein</fullName>
    </submittedName>
</protein>
<evidence type="ECO:0000313" key="1">
    <source>
        <dbReference type="EMBL" id="KAF5314036.1"/>
    </source>
</evidence>
<accession>A0A8H5EVQ1</accession>